<proteinExistence type="predicted"/>
<sequence>YKDFTIVMYTSNNIQRDYERYNGFLCEVYSKYDSVCSAPLDCFDIALGSDLDSNEYNDVLLFVKSYIDKNYDELKELEYSYFCNDALL</sequence>
<gene>
    <name evidence="1" type="ORF">K8V91_07590</name>
</gene>
<evidence type="ECO:0000313" key="1">
    <source>
        <dbReference type="EMBL" id="HJF40771.1"/>
    </source>
</evidence>
<organism evidence="1 2">
    <name type="scientific">Thomasclavelia spiroformis</name>
    <dbReference type="NCBI Taxonomy" id="29348"/>
    <lineage>
        <taxon>Bacteria</taxon>
        <taxon>Bacillati</taxon>
        <taxon>Bacillota</taxon>
        <taxon>Erysipelotrichia</taxon>
        <taxon>Erysipelotrichales</taxon>
        <taxon>Coprobacillaceae</taxon>
        <taxon>Thomasclavelia</taxon>
    </lineage>
</organism>
<reference evidence="1" key="1">
    <citation type="journal article" date="2021" name="PeerJ">
        <title>Extensive microbial diversity within the chicken gut microbiome revealed by metagenomics and culture.</title>
        <authorList>
            <person name="Gilroy R."/>
            <person name="Ravi A."/>
            <person name="Getino M."/>
            <person name="Pursley I."/>
            <person name="Horton D.L."/>
            <person name="Alikhan N.F."/>
            <person name="Baker D."/>
            <person name="Gharbi K."/>
            <person name="Hall N."/>
            <person name="Watson M."/>
            <person name="Adriaenssens E.M."/>
            <person name="Foster-Nyarko E."/>
            <person name="Jarju S."/>
            <person name="Secka A."/>
            <person name="Antonio M."/>
            <person name="Oren A."/>
            <person name="Chaudhuri R.R."/>
            <person name="La Ragione R."/>
            <person name="Hildebrand F."/>
            <person name="Pallen M.J."/>
        </authorList>
    </citation>
    <scope>NUCLEOTIDE SEQUENCE</scope>
    <source>
        <strain evidence="1">CHK193-16274</strain>
    </source>
</reference>
<evidence type="ECO:0000313" key="2">
    <source>
        <dbReference type="Proteomes" id="UP000749320"/>
    </source>
</evidence>
<accession>A0A921GAS4</accession>
<dbReference type="Proteomes" id="UP000749320">
    <property type="component" value="Unassembled WGS sequence"/>
</dbReference>
<comment type="caution">
    <text evidence="1">The sequence shown here is derived from an EMBL/GenBank/DDBJ whole genome shotgun (WGS) entry which is preliminary data.</text>
</comment>
<reference evidence="1" key="2">
    <citation type="submission" date="2021-09" db="EMBL/GenBank/DDBJ databases">
        <authorList>
            <person name="Gilroy R."/>
        </authorList>
    </citation>
    <scope>NUCLEOTIDE SEQUENCE</scope>
    <source>
        <strain evidence="1">CHK193-16274</strain>
    </source>
</reference>
<feature type="non-terminal residue" evidence="1">
    <location>
        <position position="1"/>
    </location>
</feature>
<name>A0A921GAS4_9FIRM</name>
<dbReference type="EMBL" id="DYWV01000253">
    <property type="protein sequence ID" value="HJF40771.1"/>
    <property type="molecule type" value="Genomic_DNA"/>
</dbReference>
<dbReference type="AlphaFoldDB" id="A0A921GAS4"/>
<protein>
    <submittedName>
        <fullName evidence="1">Uncharacterized protein</fullName>
    </submittedName>
</protein>